<evidence type="ECO:0000313" key="2">
    <source>
        <dbReference type="EMBL" id="KAF2558493.1"/>
    </source>
</evidence>
<proteinExistence type="predicted"/>
<dbReference type="EMBL" id="QGKW02001940">
    <property type="protein sequence ID" value="KAF2558493.1"/>
    <property type="molecule type" value="Genomic_DNA"/>
</dbReference>
<dbReference type="Proteomes" id="UP000712281">
    <property type="component" value="Unassembled WGS sequence"/>
</dbReference>
<feature type="compositionally biased region" description="Acidic residues" evidence="1">
    <location>
        <begin position="7"/>
        <end position="27"/>
    </location>
</feature>
<gene>
    <name evidence="2" type="ORF">F2Q68_00013811</name>
</gene>
<protein>
    <submittedName>
        <fullName evidence="2">Uncharacterized protein</fullName>
    </submittedName>
</protein>
<name>A0A8S9HKN5_BRACR</name>
<accession>A0A8S9HKN5</accession>
<organism evidence="2 3">
    <name type="scientific">Brassica cretica</name>
    <name type="common">Mustard</name>
    <dbReference type="NCBI Taxonomy" id="69181"/>
    <lineage>
        <taxon>Eukaryota</taxon>
        <taxon>Viridiplantae</taxon>
        <taxon>Streptophyta</taxon>
        <taxon>Embryophyta</taxon>
        <taxon>Tracheophyta</taxon>
        <taxon>Spermatophyta</taxon>
        <taxon>Magnoliopsida</taxon>
        <taxon>eudicotyledons</taxon>
        <taxon>Gunneridae</taxon>
        <taxon>Pentapetalae</taxon>
        <taxon>rosids</taxon>
        <taxon>malvids</taxon>
        <taxon>Brassicales</taxon>
        <taxon>Brassicaceae</taxon>
        <taxon>Brassiceae</taxon>
        <taxon>Brassica</taxon>
    </lineage>
</organism>
<evidence type="ECO:0000256" key="1">
    <source>
        <dbReference type="SAM" id="MobiDB-lite"/>
    </source>
</evidence>
<dbReference type="AlphaFoldDB" id="A0A8S9HKN5"/>
<evidence type="ECO:0000313" key="3">
    <source>
        <dbReference type="Proteomes" id="UP000712281"/>
    </source>
</evidence>
<reference evidence="2" key="1">
    <citation type="submission" date="2019-12" db="EMBL/GenBank/DDBJ databases">
        <title>Genome sequencing and annotation of Brassica cretica.</title>
        <authorList>
            <person name="Studholme D.J."/>
            <person name="Sarris P.F."/>
        </authorList>
    </citation>
    <scope>NUCLEOTIDE SEQUENCE</scope>
    <source>
        <strain evidence="2">PFS-001/15</strain>
        <tissue evidence="2">Leaf</tissue>
    </source>
</reference>
<feature type="region of interest" description="Disordered" evidence="1">
    <location>
        <begin position="1"/>
        <end position="37"/>
    </location>
</feature>
<comment type="caution">
    <text evidence="2">The sequence shown here is derived from an EMBL/GenBank/DDBJ whole genome shotgun (WGS) entry which is preliminary data.</text>
</comment>
<sequence length="87" mass="9029">MMHDSSSGDDDSSSGDDDSSSSDDDSSSGDLHLNKVSGQVRVMTVGNGMIFAGTSPGRLYVSKATDTESDPFTYLTSLEGCHSGEVT</sequence>